<keyword evidence="2" id="KW-1185">Reference proteome</keyword>
<dbReference type="AlphaFoldDB" id="A0A9Q3CGP1"/>
<name>A0A9Q3CGP1_9BASI</name>
<evidence type="ECO:0000313" key="1">
    <source>
        <dbReference type="EMBL" id="MBW0482638.1"/>
    </source>
</evidence>
<reference evidence="1" key="1">
    <citation type="submission" date="2021-03" db="EMBL/GenBank/DDBJ databases">
        <title>Draft genome sequence of rust myrtle Austropuccinia psidii MF-1, a brazilian biotype.</title>
        <authorList>
            <person name="Quecine M.C."/>
            <person name="Pachon D.M.R."/>
            <person name="Bonatelli M.L."/>
            <person name="Correr F.H."/>
            <person name="Franceschini L.M."/>
            <person name="Leite T.F."/>
            <person name="Margarido G.R.A."/>
            <person name="Almeida C.A."/>
            <person name="Ferrarezi J.A."/>
            <person name="Labate C.A."/>
        </authorList>
    </citation>
    <scope>NUCLEOTIDE SEQUENCE</scope>
    <source>
        <strain evidence="1">MF-1</strain>
    </source>
</reference>
<sequence>MVAISIPNIPTSESGPGCLQTVLNQIFPNDNSQLMQSTLSISLDLNSTEPNTYSWSENLPPQDFGMIISTILSLSYNIPCRDSHILNPSLKLLIKSSISRSGGHPTPGYNIPQDLRTIFEHLQL</sequence>
<comment type="caution">
    <text evidence="1">The sequence shown here is derived from an EMBL/GenBank/DDBJ whole genome shotgun (WGS) entry which is preliminary data.</text>
</comment>
<protein>
    <submittedName>
        <fullName evidence="1">Uncharacterized protein</fullName>
    </submittedName>
</protein>
<dbReference type="Proteomes" id="UP000765509">
    <property type="component" value="Unassembled WGS sequence"/>
</dbReference>
<proteinExistence type="predicted"/>
<accession>A0A9Q3CGP1</accession>
<gene>
    <name evidence="1" type="ORF">O181_022353</name>
</gene>
<evidence type="ECO:0000313" key="2">
    <source>
        <dbReference type="Proteomes" id="UP000765509"/>
    </source>
</evidence>
<organism evidence="1 2">
    <name type="scientific">Austropuccinia psidii MF-1</name>
    <dbReference type="NCBI Taxonomy" id="1389203"/>
    <lineage>
        <taxon>Eukaryota</taxon>
        <taxon>Fungi</taxon>
        <taxon>Dikarya</taxon>
        <taxon>Basidiomycota</taxon>
        <taxon>Pucciniomycotina</taxon>
        <taxon>Pucciniomycetes</taxon>
        <taxon>Pucciniales</taxon>
        <taxon>Sphaerophragmiaceae</taxon>
        <taxon>Austropuccinia</taxon>
    </lineage>
</organism>
<dbReference type="EMBL" id="AVOT02006872">
    <property type="protein sequence ID" value="MBW0482638.1"/>
    <property type="molecule type" value="Genomic_DNA"/>
</dbReference>